<comment type="caution">
    <text evidence="3">The sequence shown here is derived from an EMBL/GenBank/DDBJ whole genome shotgun (WGS) entry which is preliminary data.</text>
</comment>
<gene>
    <name evidence="3" type="ORF">NE237_032968</name>
</gene>
<evidence type="ECO:0000313" key="4">
    <source>
        <dbReference type="Proteomes" id="UP001141806"/>
    </source>
</evidence>
<proteinExistence type="predicted"/>
<keyword evidence="2" id="KW-1133">Transmembrane helix</keyword>
<dbReference type="OrthoDB" id="683938at2759"/>
<dbReference type="PANTHER" id="PTHR34064">
    <property type="entry name" value="OS04G0672300 PROTEIN"/>
    <property type="match status" value="1"/>
</dbReference>
<dbReference type="Proteomes" id="UP001141806">
    <property type="component" value="Unassembled WGS sequence"/>
</dbReference>
<organism evidence="3 4">
    <name type="scientific">Protea cynaroides</name>
    <dbReference type="NCBI Taxonomy" id="273540"/>
    <lineage>
        <taxon>Eukaryota</taxon>
        <taxon>Viridiplantae</taxon>
        <taxon>Streptophyta</taxon>
        <taxon>Embryophyta</taxon>
        <taxon>Tracheophyta</taxon>
        <taxon>Spermatophyta</taxon>
        <taxon>Magnoliopsida</taxon>
        <taxon>Proteales</taxon>
        <taxon>Proteaceae</taxon>
        <taxon>Protea</taxon>
    </lineage>
</organism>
<dbReference type="AlphaFoldDB" id="A0A9Q0L5S6"/>
<dbReference type="PANTHER" id="PTHR34064:SF4">
    <property type="entry name" value="PROTEIN, PUTATIVE-RELATED"/>
    <property type="match status" value="1"/>
</dbReference>
<feature type="region of interest" description="Disordered" evidence="1">
    <location>
        <begin position="74"/>
        <end position="98"/>
    </location>
</feature>
<reference evidence="3" key="1">
    <citation type="journal article" date="2023" name="Plant J.">
        <title>The genome of the king protea, Protea cynaroides.</title>
        <authorList>
            <person name="Chang J."/>
            <person name="Duong T.A."/>
            <person name="Schoeman C."/>
            <person name="Ma X."/>
            <person name="Roodt D."/>
            <person name="Barker N."/>
            <person name="Li Z."/>
            <person name="Van de Peer Y."/>
            <person name="Mizrachi E."/>
        </authorList>
    </citation>
    <scope>NUCLEOTIDE SEQUENCE</scope>
    <source>
        <tissue evidence="3">Young leaves</tissue>
    </source>
</reference>
<accession>A0A9Q0L5S6</accession>
<name>A0A9Q0L5S6_9MAGN</name>
<evidence type="ECO:0000256" key="2">
    <source>
        <dbReference type="SAM" id="Phobius"/>
    </source>
</evidence>
<protein>
    <submittedName>
        <fullName evidence="3">Uncharacterized protein</fullName>
    </submittedName>
</protein>
<evidence type="ECO:0000313" key="3">
    <source>
        <dbReference type="EMBL" id="KAJ4982131.1"/>
    </source>
</evidence>
<sequence>MAISDQKFLSGRGDESDSFVVDIERLYHGTDKDISANSRISQHDTFSLDLERLSHGTDKVSSPKSRITRENMMQRSFSRKGSQRGERISNTKMAASNDKAIDTAAANGDMSPKGGGGGGGDSLAEKAIKIPMGNAAVEAMNKQTQMMMMSIESRCPSNNSTTRKRQGGNRPPAWIVSPRMVVVFFATLSSIGTILLIYFTLSIRKLGEEDFSQALVQ</sequence>
<keyword evidence="4" id="KW-1185">Reference proteome</keyword>
<feature type="transmembrane region" description="Helical" evidence="2">
    <location>
        <begin position="180"/>
        <end position="201"/>
    </location>
</feature>
<keyword evidence="2" id="KW-0812">Transmembrane</keyword>
<evidence type="ECO:0000256" key="1">
    <source>
        <dbReference type="SAM" id="MobiDB-lite"/>
    </source>
</evidence>
<keyword evidence="2" id="KW-0472">Membrane</keyword>
<dbReference type="EMBL" id="JAMYWD010000001">
    <property type="protein sequence ID" value="KAJ4982131.1"/>
    <property type="molecule type" value="Genomic_DNA"/>
</dbReference>